<proteinExistence type="predicted"/>
<organism evidence="2 3">
    <name type="scientific">Chryseosolibacter indicus</name>
    <dbReference type="NCBI Taxonomy" id="2782351"/>
    <lineage>
        <taxon>Bacteria</taxon>
        <taxon>Pseudomonadati</taxon>
        <taxon>Bacteroidota</taxon>
        <taxon>Cytophagia</taxon>
        <taxon>Cytophagales</taxon>
        <taxon>Chryseotaleaceae</taxon>
        <taxon>Chryseosolibacter</taxon>
    </lineage>
</organism>
<reference evidence="2 3" key="1">
    <citation type="submission" date="2021-05" db="EMBL/GenBank/DDBJ databases">
        <title>A Polyphasic approach of four new species of the genus Ohtaekwangia: Ohtaekwangia histidinii sp. nov., Ohtaekwangia cretensis sp. nov., Ohtaekwangia indiensis sp. nov., Ohtaekwangia reichenbachii sp. nov. from diverse environment.</title>
        <authorList>
            <person name="Octaviana S."/>
        </authorList>
    </citation>
    <scope>NUCLEOTIDE SEQUENCE [LARGE SCALE GENOMIC DNA]</scope>
    <source>
        <strain evidence="2 3">PWU20</strain>
    </source>
</reference>
<keyword evidence="3" id="KW-1185">Reference proteome</keyword>
<evidence type="ECO:0000313" key="3">
    <source>
        <dbReference type="Proteomes" id="UP000772618"/>
    </source>
</evidence>
<evidence type="ECO:0000256" key="1">
    <source>
        <dbReference type="SAM" id="MobiDB-lite"/>
    </source>
</evidence>
<evidence type="ECO:0000313" key="2">
    <source>
        <dbReference type="EMBL" id="MBT1703552.1"/>
    </source>
</evidence>
<dbReference type="RefSeq" id="WP_254153512.1">
    <property type="nucleotide sequence ID" value="NZ_JAHESD010000016.1"/>
</dbReference>
<accession>A0ABS5VRZ0</accession>
<gene>
    <name evidence="2" type="ORF">KK060_09695</name>
</gene>
<comment type="caution">
    <text evidence="2">The sequence shown here is derived from an EMBL/GenBank/DDBJ whole genome shotgun (WGS) entry which is preliminary data.</text>
</comment>
<protein>
    <submittedName>
        <fullName evidence="2">Uncharacterized protein</fullName>
    </submittedName>
</protein>
<feature type="region of interest" description="Disordered" evidence="1">
    <location>
        <begin position="1"/>
        <end position="29"/>
    </location>
</feature>
<name>A0ABS5VRZ0_9BACT</name>
<dbReference type="Proteomes" id="UP000772618">
    <property type="component" value="Unassembled WGS sequence"/>
</dbReference>
<dbReference type="EMBL" id="JAHESD010000016">
    <property type="protein sequence ID" value="MBT1703552.1"/>
    <property type="molecule type" value="Genomic_DNA"/>
</dbReference>
<sequence>MNQTIQKRRPNDFPELQIGYPERNDVRDPNHEMERIHVNLESLELLRTTADGVTREMRGQGSLGHD</sequence>